<evidence type="ECO:0000313" key="3">
    <source>
        <dbReference type="EMBL" id="MDP9867942.1"/>
    </source>
</evidence>
<protein>
    <submittedName>
        <fullName evidence="3">Cytochrome P450</fullName>
    </submittedName>
</protein>
<dbReference type="InterPro" id="IPR036396">
    <property type="entry name" value="Cyt_P450_sf"/>
</dbReference>
<dbReference type="Proteomes" id="UP001230426">
    <property type="component" value="Unassembled WGS sequence"/>
</dbReference>
<reference evidence="3 4" key="1">
    <citation type="submission" date="2023-07" db="EMBL/GenBank/DDBJ databases">
        <title>Sequencing the genomes of 1000 actinobacteria strains.</title>
        <authorList>
            <person name="Klenk H.-P."/>
        </authorList>
    </citation>
    <scope>NUCLEOTIDE SEQUENCE [LARGE SCALE GENOMIC DNA]</scope>
    <source>
        <strain evidence="3 4">DSM 44109</strain>
    </source>
</reference>
<keyword evidence="4" id="KW-1185">Reference proteome</keyword>
<dbReference type="Gene3D" id="1.10.630.10">
    <property type="entry name" value="Cytochrome P450"/>
    <property type="match status" value="1"/>
</dbReference>
<evidence type="ECO:0000256" key="2">
    <source>
        <dbReference type="RuleBase" id="RU000461"/>
    </source>
</evidence>
<keyword evidence="2" id="KW-0408">Iron</keyword>
<dbReference type="InterPro" id="IPR001128">
    <property type="entry name" value="Cyt_P450"/>
</dbReference>
<gene>
    <name evidence="3" type="ORF">J2S55_007208</name>
</gene>
<keyword evidence="2" id="KW-0503">Monooxygenase</keyword>
<keyword evidence="2" id="KW-0349">Heme</keyword>
<accession>A0ABT9RF76</accession>
<dbReference type="InterPro" id="IPR002397">
    <property type="entry name" value="Cyt_P450_B"/>
</dbReference>
<dbReference type="PANTHER" id="PTHR46696:SF1">
    <property type="entry name" value="CYTOCHROME P450 YJIB-RELATED"/>
    <property type="match status" value="1"/>
</dbReference>
<dbReference type="CDD" id="cd11029">
    <property type="entry name" value="CYP107-like"/>
    <property type="match status" value="1"/>
</dbReference>
<name>A0ABT9RF76_9ACTN</name>
<keyword evidence="2" id="KW-0479">Metal-binding</keyword>
<comment type="similarity">
    <text evidence="1 2">Belongs to the cytochrome P450 family.</text>
</comment>
<dbReference type="RefSeq" id="WP_306870163.1">
    <property type="nucleotide sequence ID" value="NZ_JAUSRB010000002.1"/>
</dbReference>
<dbReference type="Pfam" id="PF00067">
    <property type="entry name" value="p450"/>
    <property type="match status" value="1"/>
</dbReference>
<proteinExistence type="inferred from homology"/>
<dbReference type="PRINTS" id="PR00385">
    <property type="entry name" value="P450"/>
</dbReference>
<dbReference type="EMBL" id="JAUSRB010000002">
    <property type="protein sequence ID" value="MDP9867942.1"/>
    <property type="molecule type" value="Genomic_DNA"/>
</dbReference>
<keyword evidence="2" id="KW-0560">Oxidoreductase</keyword>
<dbReference type="PRINTS" id="PR00359">
    <property type="entry name" value="BP450"/>
</dbReference>
<dbReference type="InterPro" id="IPR017972">
    <property type="entry name" value="Cyt_P450_CS"/>
</dbReference>
<dbReference type="PROSITE" id="PS00086">
    <property type="entry name" value="CYTOCHROME_P450"/>
    <property type="match status" value="1"/>
</dbReference>
<organism evidence="3 4">
    <name type="scientific">Streptosporangium brasiliense</name>
    <dbReference type="NCBI Taxonomy" id="47480"/>
    <lineage>
        <taxon>Bacteria</taxon>
        <taxon>Bacillati</taxon>
        <taxon>Actinomycetota</taxon>
        <taxon>Actinomycetes</taxon>
        <taxon>Streptosporangiales</taxon>
        <taxon>Streptosporangiaceae</taxon>
        <taxon>Streptosporangium</taxon>
    </lineage>
</organism>
<sequence>MATDPFSFPVPGEPIPRTLARLRELGPVVPIELPGGVRIWAVTSQAAILELLVNDNKLFSRAPRHWAALHDGTIPPGWMLRPLVEGEHLQVLDGADHRRLRGLISRAFTPARVEALAPRIEKIAAGLLDEVVAAGDGVDLVSAFTAPLPIAVISELFGVPAEQRPLIRECTQVLVAQAGDGALTAAADRRLRACLNELVERKRADPGDDLTSELVRVHDGGDRLTGSELLAILWLMLIAGQESTVHLLGNAVMALSAHPGQRALAIEKGLWPQVVEETLRSRPSIATSPFRYAVTDVTLAGVPVRAGDAFLLCYGEAATDTAEHGEGADRFDITREPAPHLAFGHGPHFCVGAPLARLEGAIALSALYGRLPDLRLAVDPEDVPCSPSFITYGPLTLPVNLGLTRRV</sequence>
<comment type="caution">
    <text evidence="3">The sequence shown here is derived from an EMBL/GenBank/DDBJ whole genome shotgun (WGS) entry which is preliminary data.</text>
</comment>
<evidence type="ECO:0000256" key="1">
    <source>
        <dbReference type="ARBA" id="ARBA00010617"/>
    </source>
</evidence>
<dbReference type="SUPFAM" id="SSF48264">
    <property type="entry name" value="Cytochrome P450"/>
    <property type="match status" value="1"/>
</dbReference>
<dbReference type="PANTHER" id="PTHR46696">
    <property type="entry name" value="P450, PUTATIVE (EUROFUNG)-RELATED"/>
    <property type="match status" value="1"/>
</dbReference>
<evidence type="ECO:0000313" key="4">
    <source>
        <dbReference type="Proteomes" id="UP001230426"/>
    </source>
</evidence>